<accession>A0A0D1MJE4</accession>
<evidence type="ECO:0000256" key="5">
    <source>
        <dbReference type="ARBA" id="ARBA00022692"/>
    </source>
</evidence>
<evidence type="ECO:0000259" key="14">
    <source>
        <dbReference type="Pfam" id="PF00593"/>
    </source>
</evidence>
<dbReference type="Pfam" id="PF07715">
    <property type="entry name" value="Plug"/>
    <property type="match status" value="1"/>
</dbReference>
<dbReference type="AlphaFoldDB" id="A0A0D1MJE4"/>
<feature type="signal peptide" evidence="13">
    <location>
        <begin position="1"/>
        <end position="21"/>
    </location>
</feature>
<keyword evidence="8 12" id="KW-0798">TonB box</keyword>
<keyword evidence="5 11" id="KW-0812">Transmembrane</keyword>
<keyword evidence="6" id="KW-0408">Iron</keyword>
<evidence type="ECO:0000313" key="17">
    <source>
        <dbReference type="Proteomes" id="UP000033203"/>
    </source>
</evidence>
<keyword evidence="3 11" id="KW-1134">Transmembrane beta strand</keyword>
<dbReference type="Gene3D" id="2.40.170.20">
    <property type="entry name" value="TonB-dependent receptor, beta-barrel domain"/>
    <property type="match status" value="1"/>
</dbReference>
<keyword evidence="16" id="KW-0675">Receptor</keyword>
<evidence type="ECO:0000256" key="6">
    <source>
        <dbReference type="ARBA" id="ARBA00023004"/>
    </source>
</evidence>
<dbReference type="InterPro" id="IPR039426">
    <property type="entry name" value="TonB-dep_rcpt-like"/>
</dbReference>
<protein>
    <submittedName>
        <fullName evidence="16">TonB-dependent receptor</fullName>
    </submittedName>
</protein>
<comment type="similarity">
    <text evidence="11 12">Belongs to the TonB-dependent receptor family.</text>
</comment>
<dbReference type="InterPro" id="IPR012910">
    <property type="entry name" value="Plug_dom"/>
</dbReference>
<evidence type="ECO:0000256" key="4">
    <source>
        <dbReference type="ARBA" id="ARBA00022496"/>
    </source>
</evidence>
<evidence type="ECO:0000256" key="3">
    <source>
        <dbReference type="ARBA" id="ARBA00022452"/>
    </source>
</evidence>
<evidence type="ECO:0000256" key="9">
    <source>
        <dbReference type="ARBA" id="ARBA00023136"/>
    </source>
</evidence>
<comment type="subcellular location">
    <subcellularLocation>
        <location evidence="1 11">Cell outer membrane</location>
        <topology evidence="1 11">Multi-pass membrane protein</topology>
    </subcellularLocation>
</comment>
<feature type="chain" id="PRO_5002233608" evidence="13">
    <location>
        <begin position="22"/>
        <end position="761"/>
    </location>
</feature>
<evidence type="ECO:0000256" key="7">
    <source>
        <dbReference type="ARBA" id="ARBA00023065"/>
    </source>
</evidence>
<dbReference type="GO" id="GO:0009279">
    <property type="term" value="C:cell outer membrane"/>
    <property type="evidence" value="ECO:0007669"/>
    <property type="project" value="UniProtKB-SubCell"/>
</dbReference>
<sequence>MRLIAYLLCTGTLLAATPCLAQEVPASAQETQPDDIIVTGEKSNRTLQDTTTSVAVTTPERIRQENILSIQDVYNRTANVSETYGSAGFTIRGINNKGVGAGGDADTATVYVDGAPIPRQALFGGPTDLWDIDQVEILRGPQSTIQGLNALAGAIVLTTRDASVTDYSADGRILWTDRNDRTFSAAGGGPLIRDELGIRLSAERRADRGIIRNVVRGGYDDSLRTLNLRAKLHWTPRSLPGLDVKASYNRVRRDGGYLYEYTNLTTPDFYDHRRSTSDQPNRGYIRSDIAVLNVGYEIAPRLRLSSVTSFNRTATLAQTDADGTAADVQFISNDSRYRTWTQELRLNYDGERLSGVLGAWAYRRSGGLDANNRLNIATPVTTIVGLLQRGGFPAAAARQIATAYATALPQIPVRYSADQPLLVRNAALFGDGRLRLTDRLSLLAGFRYDHEDNRYGAETIATFNGTLPSPAAFGAAGTPLNLAVNAINRGVLGLVAQAASAWASNARSFDAFLPKAGVSMEWTPDLTTAFTVQRAYRSGGSSQNPARATLVAYDPEYSWNYEGSLRSRWLGGRLTVNANVFYVDWKDQQTTAFFGLNAYDYNTVNAGKSHLYGGELEVQGRLNRVFDAYASAGYVRTKYDRFDLPAGSTSTVNLAGSQFPYAPRWTLAGGINGRAGAIVGNVNANYRSAVFADVGTAQNQARVSGRTVVNARLGYDAGRWTVFAFARNLLDEDYLQYRTPDGLRGIVGDPQTFGAGLELHM</sequence>
<dbReference type="PANTHER" id="PTHR32552">
    <property type="entry name" value="FERRICHROME IRON RECEPTOR-RELATED"/>
    <property type="match status" value="1"/>
</dbReference>
<dbReference type="GO" id="GO:0006826">
    <property type="term" value="P:iron ion transport"/>
    <property type="evidence" value="ECO:0007669"/>
    <property type="project" value="UniProtKB-KW"/>
</dbReference>
<dbReference type="PROSITE" id="PS52016">
    <property type="entry name" value="TONB_DEPENDENT_REC_3"/>
    <property type="match status" value="1"/>
</dbReference>
<dbReference type="InterPro" id="IPR036942">
    <property type="entry name" value="Beta-barrel_TonB_sf"/>
</dbReference>
<dbReference type="Pfam" id="PF00593">
    <property type="entry name" value="TonB_dep_Rec_b-barrel"/>
    <property type="match status" value="1"/>
</dbReference>
<evidence type="ECO:0000259" key="15">
    <source>
        <dbReference type="Pfam" id="PF07715"/>
    </source>
</evidence>
<keyword evidence="10 11" id="KW-0998">Cell outer membrane</keyword>
<evidence type="ECO:0000256" key="11">
    <source>
        <dbReference type="PROSITE-ProRule" id="PRU01360"/>
    </source>
</evidence>
<proteinExistence type="inferred from homology"/>
<reference evidence="16 17" key="1">
    <citation type="submission" date="2015-01" db="EMBL/GenBank/DDBJ databases">
        <title>Genome of Sphingomonas taxi strain 30a.</title>
        <authorList>
            <person name="Eevers N."/>
            <person name="Van Hamme J."/>
            <person name="Bottos E."/>
            <person name="Weyens N."/>
            <person name="Vangronsveld J."/>
        </authorList>
    </citation>
    <scope>NUCLEOTIDE SEQUENCE [LARGE SCALE GENOMIC DNA]</scope>
    <source>
        <strain evidence="16 17">30a</strain>
    </source>
</reference>
<dbReference type="EMBL" id="JXTP01000041">
    <property type="protein sequence ID" value="KIU27656.1"/>
    <property type="molecule type" value="Genomic_DNA"/>
</dbReference>
<dbReference type="InterPro" id="IPR000531">
    <property type="entry name" value="Beta-barrel_TonB"/>
</dbReference>
<keyword evidence="9 11" id="KW-0472">Membrane</keyword>
<evidence type="ECO:0000256" key="13">
    <source>
        <dbReference type="SAM" id="SignalP"/>
    </source>
</evidence>
<keyword evidence="2 11" id="KW-0813">Transport</keyword>
<comment type="caution">
    <text evidence="16">The sequence shown here is derived from an EMBL/GenBank/DDBJ whole genome shotgun (WGS) entry which is preliminary data.</text>
</comment>
<evidence type="ECO:0000256" key="1">
    <source>
        <dbReference type="ARBA" id="ARBA00004571"/>
    </source>
</evidence>
<dbReference type="SUPFAM" id="SSF56935">
    <property type="entry name" value="Porins"/>
    <property type="match status" value="1"/>
</dbReference>
<organism evidence="16 17">
    <name type="scientific">Sphingomonas melonis</name>
    <dbReference type="NCBI Taxonomy" id="152682"/>
    <lineage>
        <taxon>Bacteria</taxon>
        <taxon>Pseudomonadati</taxon>
        <taxon>Pseudomonadota</taxon>
        <taxon>Alphaproteobacteria</taxon>
        <taxon>Sphingomonadales</taxon>
        <taxon>Sphingomonadaceae</taxon>
        <taxon>Sphingomonas</taxon>
    </lineage>
</organism>
<dbReference type="PATRIC" id="fig|1549858.7.peg.1028"/>
<keyword evidence="7" id="KW-0406">Ion transport</keyword>
<evidence type="ECO:0000313" key="16">
    <source>
        <dbReference type="EMBL" id="KIU27656.1"/>
    </source>
</evidence>
<feature type="domain" description="TonB-dependent receptor plug" evidence="15">
    <location>
        <begin position="47"/>
        <end position="154"/>
    </location>
</feature>
<dbReference type="PANTHER" id="PTHR32552:SF81">
    <property type="entry name" value="TONB-DEPENDENT OUTER MEMBRANE RECEPTOR"/>
    <property type="match status" value="1"/>
</dbReference>
<evidence type="ECO:0000256" key="8">
    <source>
        <dbReference type="ARBA" id="ARBA00023077"/>
    </source>
</evidence>
<evidence type="ECO:0000256" key="2">
    <source>
        <dbReference type="ARBA" id="ARBA00022448"/>
    </source>
</evidence>
<name>A0A0D1MJE4_9SPHN</name>
<evidence type="ECO:0000256" key="10">
    <source>
        <dbReference type="ARBA" id="ARBA00023237"/>
    </source>
</evidence>
<gene>
    <name evidence="16" type="ORF">SR41_10000</name>
</gene>
<keyword evidence="4" id="KW-0410">Iron transport</keyword>
<keyword evidence="13" id="KW-0732">Signal</keyword>
<feature type="domain" description="TonB-dependent receptor-like beta-barrel" evidence="14">
    <location>
        <begin position="249"/>
        <end position="729"/>
    </location>
</feature>
<evidence type="ECO:0000256" key="12">
    <source>
        <dbReference type="RuleBase" id="RU003357"/>
    </source>
</evidence>
<dbReference type="Proteomes" id="UP000033203">
    <property type="component" value="Unassembled WGS sequence"/>
</dbReference>